<dbReference type="PROSITE" id="PS50096">
    <property type="entry name" value="IQ"/>
    <property type="match status" value="3"/>
</dbReference>
<keyword evidence="2" id="KW-1185">Reference proteome</keyword>
<dbReference type="OrthoDB" id="190375at2759"/>
<dbReference type="Proteomes" id="UP000053097">
    <property type="component" value="Unassembled WGS sequence"/>
</dbReference>
<dbReference type="InterPro" id="IPR000048">
    <property type="entry name" value="IQ_motif_EF-hand-BS"/>
</dbReference>
<reference evidence="1 2" key="1">
    <citation type="journal article" date="2014" name="Curr. Biol.">
        <title>The genome of the clonal raider ant Cerapachys biroi.</title>
        <authorList>
            <person name="Oxley P.R."/>
            <person name="Ji L."/>
            <person name="Fetter-Pruneda I."/>
            <person name="McKenzie S.K."/>
            <person name="Li C."/>
            <person name="Hu H."/>
            <person name="Zhang G."/>
            <person name="Kronauer D.J."/>
        </authorList>
    </citation>
    <scope>NUCLEOTIDE SEQUENCE [LARGE SCALE GENOMIC DNA]</scope>
</reference>
<dbReference type="Gene3D" id="1.20.5.190">
    <property type="match status" value="2"/>
</dbReference>
<dbReference type="Pfam" id="PF00612">
    <property type="entry name" value="IQ"/>
    <property type="match status" value="3"/>
</dbReference>
<dbReference type="OMA" id="ESMQWIL"/>
<name>A0A026WAC5_OOCBI</name>
<gene>
    <name evidence="1" type="ORF">X777_07183</name>
</gene>
<dbReference type="SUPFAM" id="SSF52540">
    <property type="entry name" value="P-loop containing nucleoside triphosphate hydrolases"/>
    <property type="match status" value="1"/>
</dbReference>
<protein>
    <submittedName>
        <fullName evidence="1">Spermatogenesis-associated protein</fullName>
    </submittedName>
</protein>
<sequence length="316" mass="37968">MASLLRFAINSAELQKAIKVRHDSAESSRRLHFIAARKIQAWFRGIATRNHLRKLHENATVLQRHWRGYRARMFVNRYLVERVHQMWQDYYNSMATRIQAVWRGYWTRKTQINVLQLRQWRKDVYAKNNETLENMKKFRQRELDHAENATEQEAMHWILFILFKLHHLLGTKCRSGVITKIDKTRFTYIEEMLKCLEYDRYVSKAKSVCGGCRIDRKRSLILRGTYFEKCEKEIREFEKSLRAGSVSMFRNQPFDANNKSITKNERLGRQKYKQAGRCLHQNLIHMQPNKLYEAINKMNCQLDQLRLNCPVHNLIF</sequence>
<dbReference type="AlphaFoldDB" id="A0A026WAC5"/>
<proteinExistence type="predicted"/>
<evidence type="ECO:0000313" key="1">
    <source>
        <dbReference type="EMBL" id="EZA53005.1"/>
    </source>
</evidence>
<dbReference type="EMBL" id="KK107295">
    <property type="protein sequence ID" value="EZA53005.1"/>
    <property type="molecule type" value="Genomic_DNA"/>
</dbReference>
<evidence type="ECO:0000313" key="2">
    <source>
        <dbReference type="Proteomes" id="UP000053097"/>
    </source>
</evidence>
<accession>A0A026WAC5</accession>
<dbReference type="STRING" id="2015173.A0A026WAC5"/>
<organism evidence="1 2">
    <name type="scientific">Ooceraea biroi</name>
    <name type="common">Clonal raider ant</name>
    <name type="synonym">Cerapachys biroi</name>
    <dbReference type="NCBI Taxonomy" id="2015173"/>
    <lineage>
        <taxon>Eukaryota</taxon>
        <taxon>Metazoa</taxon>
        <taxon>Ecdysozoa</taxon>
        <taxon>Arthropoda</taxon>
        <taxon>Hexapoda</taxon>
        <taxon>Insecta</taxon>
        <taxon>Pterygota</taxon>
        <taxon>Neoptera</taxon>
        <taxon>Endopterygota</taxon>
        <taxon>Hymenoptera</taxon>
        <taxon>Apocrita</taxon>
        <taxon>Aculeata</taxon>
        <taxon>Formicoidea</taxon>
        <taxon>Formicidae</taxon>
        <taxon>Dorylinae</taxon>
        <taxon>Ooceraea</taxon>
    </lineage>
</organism>
<dbReference type="SMART" id="SM00015">
    <property type="entry name" value="IQ"/>
    <property type="match status" value="3"/>
</dbReference>
<dbReference type="InterPro" id="IPR027417">
    <property type="entry name" value="P-loop_NTPase"/>
</dbReference>